<dbReference type="InterPro" id="IPR011527">
    <property type="entry name" value="ABC1_TM_dom"/>
</dbReference>
<dbReference type="CDD" id="cd07346">
    <property type="entry name" value="ABC_6TM_exporters"/>
    <property type="match status" value="1"/>
</dbReference>
<evidence type="ECO:0000256" key="7">
    <source>
        <dbReference type="SAM" id="MobiDB-lite"/>
    </source>
</evidence>
<comment type="caution">
    <text evidence="11">The sequence shown here is derived from an EMBL/GenBank/DDBJ whole genome shotgun (WGS) entry which is preliminary data.</text>
</comment>
<dbReference type="RefSeq" id="WP_253776028.1">
    <property type="nucleotide sequence ID" value="NZ_BAAAVE010000017.1"/>
</dbReference>
<feature type="domain" description="ABC transporter" evidence="9">
    <location>
        <begin position="352"/>
        <end position="587"/>
    </location>
</feature>
<dbReference type="InterPro" id="IPR027417">
    <property type="entry name" value="P-loop_NTPase"/>
</dbReference>
<evidence type="ECO:0000313" key="12">
    <source>
        <dbReference type="Proteomes" id="UP001320766"/>
    </source>
</evidence>
<feature type="compositionally biased region" description="Acidic residues" evidence="7">
    <location>
        <begin position="610"/>
        <end position="619"/>
    </location>
</feature>
<reference evidence="11 12" key="1">
    <citation type="submission" date="2022-06" db="EMBL/GenBank/DDBJ databases">
        <title>Sequencing the genomes of 1000 actinobacteria strains.</title>
        <authorList>
            <person name="Klenk H.-P."/>
        </authorList>
    </citation>
    <scope>NUCLEOTIDE SEQUENCE [LARGE SCALE GENOMIC DNA]</scope>
    <source>
        <strain evidence="11 12">DSM 44170</strain>
    </source>
</reference>
<dbReference type="SUPFAM" id="SSF90123">
    <property type="entry name" value="ABC transporter transmembrane region"/>
    <property type="match status" value="1"/>
</dbReference>
<comment type="subcellular location">
    <subcellularLocation>
        <location evidence="1">Cell membrane</location>
        <topology evidence="1">Multi-pass membrane protein</topology>
    </subcellularLocation>
</comment>
<keyword evidence="2 8" id="KW-0812">Transmembrane</keyword>
<feature type="region of interest" description="Disordered" evidence="7">
    <location>
        <begin position="605"/>
        <end position="699"/>
    </location>
</feature>
<evidence type="ECO:0000313" key="11">
    <source>
        <dbReference type="EMBL" id="MCP2350560.1"/>
    </source>
</evidence>
<dbReference type="EMBL" id="JAMZEC010000001">
    <property type="protein sequence ID" value="MCP2350560.1"/>
    <property type="molecule type" value="Genomic_DNA"/>
</dbReference>
<dbReference type="PROSITE" id="PS50893">
    <property type="entry name" value="ABC_TRANSPORTER_2"/>
    <property type="match status" value="1"/>
</dbReference>
<dbReference type="SMART" id="SM00382">
    <property type="entry name" value="AAA"/>
    <property type="match status" value="1"/>
</dbReference>
<dbReference type="InterPro" id="IPR017871">
    <property type="entry name" value="ABC_transporter-like_CS"/>
</dbReference>
<dbReference type="InterPro" id="IPR003593">
    <property type="entry name" value="AAA+_ATPase"/>
</dbReference>
<evidence type="ECO:0000259" key="9">
    <source>
        <dbReference type="PROSITE" id="PS50893"/>
    </source>
</evidence>
<dbReference type="Gene3D" id="1.20.1560.10">
    <property type="entry name" value="ABC transporter type 1, transmembrane domain"/>
    <property type="match status" value="1"/>
</dbReference>
<keyword evidence="5 8" id="KW-1133">Transmembrane helix</keyword>
<evidence type="ECO:0000256" key="1">
    <source>
        <dbReference type="ARBA" id="ARBA00004651"/>
    </source>
</evidence>
<feature type="transmembrane region" description="Helical" evidence="8">
    <location>
        <begin position="262"/>
        <end position="281"/>
    </location>
</feature>
<evidence type="ECO:0000256" key="2">
    <source>
        <dbReference type="ARBA" id="ARBA00022692"/>
    </source>
</evidence>
<feature type="transmembrane region" description="Helical" evidence="8">
    <location>
        <begin position="33"/>
        <end position="54"/>
    </location>
</feature>
<dbReference type="PANTHER" id="PTHR43394">
    <property type="entry name" value="ATP-DEPENDENT PERMEASE MDL1, MITOCHONDRIAL"/>
    <property type="match status" value="1"/>
</dbReference>
<accession>A0ABT1K9D4</accession>
<dbReference type="Pfam" id="PF00005">
    <property type="entry name" value="ABC_tran"/>
    <property type="match status" value="1"/>
</dbReference>
<feature type="transmembrane region" description="Helical" evidence="8">
    <location>
        <begin position="153"/>
        <end position="173"/>
    </location>
</feature>
<evidence type="ECO:0000256" key="4">
    <source>
        <dbReference type="ARBA" id="ARBA00022840"/>
    </source>
</evidence>
<dbReference type="PROSITE" id="PS50929">
    <property type="entry name" value="ABC_TM1F"/>
    <property type="match status" value="1"/>
</dbReference>
<keyword evidence="6 8" id="KW-0472">Membrane</keyword>
<feature type="transmembrane region" description="Helical" evidence="8">
    <location>
        <begin position="179"/>
        <end position="197"/>
    </location>
</feature>
<keyword evidence="3" id="KW-0547">Nucleotide-binding</keyword>
<feature type="compositionally biased region" description="Basic and acidic residues" evidence="7">
    <location>
        <begin position="646"/>
        <end position="681"/>
    </location>
</feature>
<dbReference type="InterPro" id="IPR036640">
    <property type="entry name" value="ABC1_TM_sf"/>
</dbReference>
<evidence type="ECO:0000256" key="5">
    <source>
        <dbReference type="ARBA" id="ARBA00022989"/>
    </source>
</evidence>
<dbReference type="InterPro" id="IPR039421">
    <property type="entry name" value="Type_1_exporter"/>
</dbReference>
<evidence type="ECO:0000256" key="8">
    <source>
        <dbReference type="SAM" id="Phobius"/>
    </source>
</evidence>
<keyword evidence="4 11" id="KW-0067">ATP-binding</keyword>
<dbReference type="GO" id="GO:0005524">
    <property type="term" value="F:ATP binding"/>
    <property type="evidence" value="ECO:0007669"/>
    <property type="project" value="UniProtKB-KW"/>
</dbReference>
<keyword evidence="12" id="KW-1185">Reference proteome</keyword>
<dbReference type="InterPro" id="IPR003439">
    <property type="entry name" value="ABC_transporter-like_ATP-bd"/>
</dbReference>
<dbReference type="Gene3D" id="3.40.50.300">
    <property type="entry name" value="P-loop containing nucleotide triphosphate hydrolases"/>
    <property type="match status" value="1"/>
</dbReference>
<protein>
    <submittedName>
        <fullName evidence="11">ATP-binding cassette subfamily B protein</fullName>
    </submittedName>
</protein>
<evidence type="ECO:0000256" key="3">
    <source>
        <dbReference type="ARBA" id="ARBA00022741"/>
    </source>
</evidence>
<gene>
    <name evidence="11" type="ORF">HD595_006682</name>
</gene>
<sequence>MTSISTPEFSVSGPRHDRRGPVRWLWSHLRRQPLHLAGFLGGSLVMVVLNATVPSLTGDAFDAVLGERGEPAEALRLIALALGAIVLARGVFDLVARMSSEVLAKRLERDARDELYVSLLGKSQTFHNRQRVGDLMARAANDIRQLSTMVTPGLDLIVDSGLTGIVPLFFIGAVNPRLLLVPGIFAVVFVAALWHYMRRLNPVATRMREEFGDLNATLSQAVRGIEVIKVTAQEEQERRRFRSYARRYRDSFAHNGLVQARYLPTLLFACAMAGALWHGLALHGSGVISTGDLVAFMGLMAMLGFPTQISIFTFSLVQIGIVSSRRILDIMTSESELAQRADGHTAPISGEIVFEDVTFGYGEGEPALRGVSFTVRPGETVAVVGETGSGKSTLTKLVPRIYDVTAGRILIDGVDVRDWDLDSLRSQISTIEQDIVLFSRSVAENIAFSLGQRADREAVVRAAEDAQAAEFIGELSDGYDTVIGERGVTLSGGQRQRLAIARALLTDPAILVLDDSTSAIDSATEDRIQQAIGRIQEGRTTLLITHRLSQIRWADKVLLLRRGELADYGTHDELIARSRLYRRIFSHYDEVDLDDARDALTDDRQALGDDDRDALDDGQDALGVGRNGIGVPTNRDRGGLDGGEDGDPRDGDLRDGDPQDEEPRAVDPRTVDPRDADPRDADLEEAGQAMAAGEQGGVR</sequence>
<dbReference type="PANTHER" id="PTHR43394:SF1">
    <property type="entry name" value="ATP-BINDING CASSETTE SUB-FAMILY B MEMBER 10, MITOCHONDRIAL"/>
    <property type="match status" value="1"/>
</dbReference>
<dbReference type="Pfam" id="PF00664">
    <property type="entry name" value="ABC_membrane"/>
    <property type="match status" value="1"/>
</dbReference>
<feature type="domain" description="ABC transmembrane type-1" evidence="10">
    <location>
        <begin position="40"/>
        <end position="318"/>
    </location>
</feature>
<dbReference type="PROSITE" id="PS00211">
    <property type="entry name" value="ABC_TRANSPORTER_1"/>
    <property type="match status" value="1"/>
</dbReference>
<organism evidence="11 12">
    <name type="scientific">Nonomuraea roseoviolacea subsp. carminata</name>
    <dbReference type="NCBI Taxonomy" id="160689"/>
    <lineage>
        <taxon>Bacteria</taxon>
        <taxon>Bacillati</taxon>
        <taxon>Actinomycetota</taxon>
        <taxon>Actinomycetes</taxon>
        <taxon>Streptosporangiales</taxon>
        <taxon>Streptosporangiaceae</taxon>
        <taxon>Nonomuraea</taxon>
    </lineage>
</organism>
<proteinExistence type="predicted"/>
<dbReference type="Proteomes" id="UP001320766">
    <property type="component" value="Unassembled WGS sequence"/>
</dbReference>
<evidence type="ECO:0000256" key="6">
    <source>
        <dbReference type="ARBA" id="ARBA00023136"/>
    </source>
</evidence>
<feature type="transmembrane region" description="Helical" evidence="8">
    <location>
        <begin position="74"/>
        <end position="96"/>
    </location>
</feature>
<evidence type="ECO:0000259" key="10">
    <source>
        <dbReference type="PROSITE" id="PS50929"/>
    </source>
</evidence>
<feature type="transmembrane region" description="Helical" evidence="8">
    <location>
        <begin position="293"/>
        <end position="317"/>
    </location>
</feature>
<name>A0ABT1K9D4_9ACTN</name>
<dbReference type="SUPFAM" id="SSF52540">
    <property type="entry name" value="P-loop containing nucleoside triphosphate hydrolases"/>
    <property type="match status" value="1"/>
</dbReference>